<name>A0A0J8JJL1_9ALTE</name>
<organism evidence="2 3">
    <name type="scientific">Catenovulum maritimum</name>
    <dbReference type="NCBI Taxonomy" id="1513271"/>
    <lineage>
        <taxon>Bacteria</taxon>
        <taxon>Pseudomonadati</taxon>
        <taxon>Pseudomonadota</taxon>
        <taxon>Gammaproteobacteria</taxon>
        <taxon>Alteromonadales</taxon>
        <taxon>Alteromonadaceae</taxon>
        <taxon>Catenovulum</taxon>
    </lineage>
</organism>
<evidence type="ECO:0000259" key="1">
    <source>
        <dbReference type="Pfam" id="PF13480"/>
    </source>
</evidence>
<evidence type="ECO:0000313" key="3">
    <source>
        <dbReference type="Proteomes" id="UP000037600"/>
    </source>
</evidence>
<accession>A0A0J8JJL1</accession>
<dbReference type="Gene3D" id="3.40.630.30">
    <property type="match status" value="1"/>
</dbReference>
<gene>
    <name evidence="2" type="ORF">XM47_13390</name>
</gene>
<dbReference type="SUPFAM" id="SSF55729">
    <property type="entry name" value="Acyl-CoA N-acyltransferases (Nat)"/>
    <property type="match status" value="1"/>
</dbReference>
<dbReference type="InterPro" id="IPR038740">
    <property type="entry name" value="BioF2-like_GNAT_dom"/>
</dbReference>
<comment type="caution">
    <text evidence="2">The sequence shown here is derived from an EMBL/GenBank/DDBJ whole genome shotgun (WGS) entry which is preliminary data.</text>
</comment>
<dbReference type="Pfam" id="PF13480">
    <property type="entry name" value="Acetyltransf_6"/>
    <property type="match status" value="1"/>
</dbReference>
<dbReference type="AlphaFoldDB" id="A0A0J8JJL1"/>
<reference evidence="2 3" key="1">
    <citation type="submission" date="2015-04" db="EMBL/GenBank/DDBJ databases">
        <title>Draft Genome Sequence of the Novel Agar-Digesting Marine Bacterium Q1.</title>
        <authorList>
            <person name="Li Y."/>
            <person name="Li D."/>
            <person name="Chen G."/>
            <person name="Du Z."/>
        </authorList>
    </citation>
    <scope>NUCLEOTIDE SEQUENCE [LARGE SCALE GENOMIC DNA]</scope>
    <source>
        <strain evidence="2 3">Q1</strain>
    </source>
</reference>
<keyword evidence="3" id="KW-1185">Reference proteome</keyword>
<dbReference type="Proteomes" id="UP000037600">
    <property type="component" value="Unassembled WGS sequence"/>
</dbReference>
<protein>
    <recommendedName>
        <fullName evidence="1">BioF2-like acetyltransferase domain-containing protein</fullName>
    </recommendedName>
</protein>
<dbReference type="STRING" id="1513271.XM47_13390"/>
<proteinExistence type="predicted"/>
<dbReference type="InterPro" id="IPR016181">
    <property type="entry name" value="Acyl_CoA_acyltransferase"/>
</dbReference>
<evidence type="ECO:0000313" key="2">
    <source>
        <dbReference type="EMBL" id="KMT64631.1"/>
    </source>
</evidence>
<dbReference type="EMBL" id="LAZL01000022">
    <property type="protein sequence ID" value="KMT64631.1"/>
    <property type="molecule type" value="Genomic_DNA"/>
</dbReference>
<feature type="domain" description="BioF2-like acetyltransferase" evidence="1">
    <location>
        <begin position="174"/>
        <end position="319"/>
    </location>
</feature>
<dbReference type="OrthoDB" id="9808976at2"/>
<dbReference type="RefSeq" id="WP_048693450.1">
    <property type="nucleotide sequence ID" value="NZ_KQ130495.1"/>
</dbReference>
<sequence>MTDSSFSITPIDKSNLLQLSELWRAVESTADNSFFISWAWISNWINTIPDPVYLLKYMESGSLSLGILCHQKTFLSSTYLLNKTGSKAKDQIWIEHNALLHGPSFPKHINLLKHFSEGKIKSSLVIGVSQSDYLSRFDTLGYIARCVWRAPSYSKKLTKNCQDYDYLLNTFSKNTKTQIKRSYKYISSLGEVELRRATSQTEALVIFKKIAGLHKNKWGDSSGFSNPYFVKFHTQLVKAQCELGLVDLVSLELDGKMVAGLYNFVYKDKAYFYLSGIDYSISDNKFKPGLLIHTLIMQQYAKDNIAEYDFMAGEARYKKSLADTDCEMQAVYFERDSRLNRFLNNVRCAKSRFRFG</sequence>